<feature type="region of interest" description="Disordered" evidence="2">
    <location>
        <begin position="479"/>
        <end position="499"/>
    </location>
</feature>
<evidence type="ECO:0000313" key="5">
    <source>
        <dbReference type="Proteomes" id="UP001197214"/>
    </source>
</evidence>
<gene>
    <name evidence="4" type="ORF">KY084_12205</name>
</gene>
<dbReference type="RefSeq" id="WP_219238752.1">
    <property type="nucleotide sequence ID" value="NZ_JAHWZX010000011.1"/>
</dbReference>
<organism evidence="4 5">
    <name type="scientific">Stakelama flava</name>
    <dbReference type="NCBI Taxonomy" id="2860338"/>
    <lineage>
        <taxon>Bacteria</taxon>
        <taxon>Pseudomonadati</taxon>
        <taxon>Pseudomonadota</taxon>
        <taxon>Alphaproteobacteria</taxon>
        <taxon>Sphingomonadales</taxon>
        <taxon>Sphingomonadaceae</taxon>
        <taxon>Stakelama</taxon>
    </lineage>
</organism>
<dbReference type="Pfam" id="PF07396">
    <property type="entry name" value="Porin_O_P"/>
    <property type="match status" value="1"/>
</dbReference>
<reference evidence="4 5" key="1">
    <citation type="submission" date="2021-07" db="EMBL/GenBank/DDBJ databases">
        <title>Stakelama flava sp. nov., a novel endophytic bacterium isolated from branch of Kandelia candel.</title>
        <authorList>
            <person name="Tuo L."/>
        </authorList>
    </citation>
    <scope>NUCLEOTIDE SEQUENCE [LARGE SCALE GENOMIC DNA]</scope>
    <source>
        <strain evidence="4 5">CBK3Z-3</strain>
    </source>
</reference>
<evidence type="ECO:0000256" key="1">
    <source>
        <dbReference type="SAM" id="Coils"/>
    </source>
</evidence>
<sequence>MSIRGKQALAMAVSAIAVAAATPASAQDSADVKELISLVKKQQAQIADLQARLDRMEAKQAGAPVASAAAAPPAKAPTQAEQQQAAIDAQVQNAISDSQSGEVETIKAQLAQMAANNERSVDVRWRSGGPEFESKDGFFTFRPRGDFLADFSTTWGSQFDERNITGTEIRDVRLGMEGSVGKIGYKVDVGFDHNDVHLKEAYLSYNTTLFGNTTEFYAGQRLEDRSIDGSTSKRRIPFMERNAVAAVGAPEVGFFNMGLLAKMVGPSWHISVSASGDGAGNTGDESDSYAFFVRGHWNPVKSNAGFVHLGAWGWTEYLGSDADSINEFPDIAQHFNTNLHVSASSIDGTVRDHAYGVEAGGVFHNLYAFGEYTDRFIRAVDDPSVHHKAYSVYGGWMITGEDPSFSTRSGIWGSTKVIDPVTSGGTGAFELAGRYDDYDFSDEARGGIGHSWTLGLNWYLNNWSRIMVNYVRWHTDNQVSAESGPDNGNSVGVRTQVSF</sequence>
<dbReference type="Proteomes" id="UP001197214">
    <property type="component" value="Unassembled WGS sequence"/>
</dbReference>
<evidence type="ECO:0000313" key="4">
    <source>
        <dbReference type="EMBL" id="MBW4331632.1"/>
    </source>
</evidence>
<name>A0ABS6XN45_9SPHN</name>
<feature type="coiled-coil region" evidence="1">
    <location>
        <begin position="32"/>
        <end position="59"/>
    </location>
</feature>
<feature type="chain" id="PRO_5047291510" description="Porin" evidence="3">
    <location>
        <begin position="27"/>
        <end position="499"/>
    </location>
</feature>
<evidence type="ECO:0008006" key="6">
    <source>
        <dbReference type="Google" id="ProtNLM"/>
    </source>
</evidence>
<keyword evidence="3" id="KW-0732">Signal</keyword>
<protein>
    <recommendedName>
        <fullName evidence="6">Porin</fullName>
    </recommendedName>
</protein>
<keyword evidence="1" id="KW-0175">Coiled coil</keyword>
<evidence type="ECO:0000256" key="3">
    <source>
        <dbReference type="SAM" id="SignalP"/>
    </source>
</evidence>
<proteinExistence type="predicted"/>
<evidence type="ECO:0000256" key="2">
    <source>
        <dbReference type="SAM" id="MobiDB-lite"/>
    </source>
</evidence>
<accession>A0ABS6XN45</accession>
<feature type="signal peptide" evidence="3">
    <location>
        <begin position="1"/>
        <end position="26"/>
    </location>
</feature>
<dbReference type="EMBL" id="JAHWZX010000011">
    <property type="protein sequence ID" value="MBW4331632.1"/>
    <property type="molecule type" value="Genomic_DNA"/>
</dbReference>
<dbReference type="InterPro" id="IPR010870">
    <property type="entry name" value="Porin_O/P"/>
</dbReference>
<comment type="caution">
    <text evidence="4">The sequence shown here is derived from an EMBL/GenBank/DDBJ whole genome shotgun (WGS) entry which is preliminary data.</text>
</comment>
<keyword evidence="5" id="KW-1185">Reference proteome</keyword>